<dbReference type="SUPFAM" id="SSF53335">
    <property type="entry name" value="S-adenosyl-L-methionine-dependent methyltransferases"/>
    <property type="match status" value="1"/>
</dbReference>
<sequence>MIEKGQICELTIEDMSNEGQGIGRVEGMAVFVEGAIPGDVIKTRLTKVKKNYAFGHLEEILQPSPNRVEAVCPSAGICGGCSLQTMSYEGQLALKKKMVKDKLIRIGGLENPRVLDTIGMDRPFYYRNKAQFPVSGGGIVTRKGGILANAGPCSIGFYKAKSHDVVQCDACMIQSESAVRLARVLKNFMESDHITAYDKETGKGLIRHLIVKTAFQTGEVMAILVINGKGLPNGEKLVYMMDDAISEIPPDENGMEYSLESVVLNINKKKTSEIMGEECITLAGKPTILDAVGNLQFEISPMSFYQVNPVQMKRLYDQALSYAGLTGNETVLDLYCGVGTIGLYCASKAKKVIGIESVKPAVIDANRNAVINGIVNAEFICGKAEEELPKLLEKGIKADVVILDPPRAGCDPALLDAVAEASPDRIVYVSCDPATLARDIKLLGEKGFAFVEAQPVDMFPWGNHVESIVLMTNCGLKGK</sequence>
<accession>A0A8J7W3Q4</accession>
<dbReference type="InterPro" id="IPR010280">
    <property type="entry name" value="U5_MeTrfase_fam"/>
</dbReference>
<evidence type="ECO:0000259" key="6">
    <source>
        <dbReference type="PROSITE" id="PS50926"/>
    </source>
</evidence>
<comment type="caution">
    <text evidence="7">The sequence shown here is derived from an EMBL/GenBank/DDBJ whole genome shotgun (WGS) entry which is preliminary data.</text>
</comment>
<dbReference type="GO" id="GO:0070475">
    <property type="term" value="P:rRNA base methylation"/>
    <property type="evidence" value="ECO:0007669"/>
    <property type="project" value="TreeGrafter"/>
</dbReference>
<keyword evidence="8" id="KW-1185">Reference proteome</keyword>
<dbReference type="InterPro" id="IPR002792">
    <property type="entry name" value="TRAM_dom"/>
</dbReference>
<reference evidence="7" key="2">
    <citation type="submission" date="2021-04" db="EMBL/GenBank/DDBJ databases">
        <authorList>
            <person name="Liu J."/>
        </authorList>
    </citation>
    <scope>NUCLEOTIDE SEQUENCE</scope>
    <source>
        <strain evidence="7">BAD-6</strain>
    </source>
</reference>
<feature type="active site" evidence="5">
    <location>
        <position position="431"/>
    </location>
</feature>
<evidence type="ECO:0000256" key="1">
    <source>
        <dbReference type="ARBA" id="ARBA00022603"/>
    </source>
</evidence>
<feature type="binding site" evidence="4">
    <location>
        <position position="306"/>
    </location>
    <ligand>
        <name>S-adenosyl-L-methionine</name>
        <dbReference type="ChEBI" id="CHEBI:59789"/>
    </ligand>
</feature>
<dbReference type="Gene3D" id="2.40.50.1070">
    <property type="match status" value="1"/>
</dbReference>
<feature type="binding site" evidence="4">
    <location>
        <position position="335"/>
    </location>
    <ligand>
        <name>S-adenosyl-L-methionine</name>
        <dbReference type="ChEBI" id="CHEBI:59789"/>
    </ligand>
</feature>
<feature type="binding site" evidence="4">
    <location>
        <position position="356"/>
    </location>
    <ligand>
        <name>S-adenosyl-L-methionine</name>
        <dbReference type="ChEBI" id="CHEBI:59789"/>
    </ligand>
</feature>
<dbReference type="EC" id="2.1.1.190" evidence="7"/>
<organism evidence="7 8">
    <name type="scientific">Sinanaerobacter chloroacetimidivorans</name>
    <dbReference type="NCBI Taxonomy" id="2818044"/>
    <lineage>
        <taxon>Bacteria</taxon>
        <taxon>Bacillati</taxon>
        <taxon>Bacillota</taxon>
        <taxon>Clostridia</taxon>
        <taxon>Peptostreptococcales</taxon>
        <taxon>Anaerovoracaceae</taxon>
        <taxon>Sinanaerobacter</taxon>
    </lineage>
</organism>
<comment type="similarity">
    <text evidence="4">Belongs to the class I-like SAM-binding methyltransferase superfamily. RNA M5U methyltransferase family.</text>
</comment>
<feature type="binding site" evidence="4">
    <location>
        <position position="404"/>
    </location>
    <ligand>
        <name>S-adenosyl-L-methionine</name>
        <dbReference type="ChEBI" id="CHEBI:59789"/>
    </ligand>
</feature>
<dbReference type="PANTHER" id="PTHR11061:SF30">
    <property type="entry name" value="TRNA (URACIL(54)-C(5))-METHYLTRANSFERASE"/>
    <property type="match status" value="1"/>
</dbReference>
<dbReference type="InterPro" id="IPR012340">
    <property type="entry name" value="NA-bd_OB-fold"/>
</dbReference>
<keyword evidence="2 4" id="KW-0808">Transferase</keyword>
<dbReference type="FunFam" id="2.40.50.140:FF:000097">
    <property type="entry name" value="23S rRNA (uracil(1939)-C(5))-methyltransferase RlmD"/>
    <property type="match status" value="1"/>
</dbReference>
<evidence type="ECO:0000256" key="5">
    <source>
        <dbReference type="PROSITE-ProRule" id="PRU10015"/>
    </source>
</evidence>
<keyword evidence="1 4" id="KW-0489">Methyltransferase</keyword>
<dbReference type="PROSITE" id="PS01230">
    <property type="entry name" value="TRMA_1"/>
    <property type="match status" value="1"/>
</dbReference>
<dbReference type="EMBL" id="JAGSND010000025">
    <property type="protein sequence ID" value="MBR0600327.1"/>
    <property type="molecule type" value="Genomic_DNA"/>
</dbReference>
<dbReference type="CDD" id="cd02440">
    <property type="entry name" value="AdoMet_MTases"/>
    <property type="match status" value="1"/>
</dbReference>
<protein>
    <submittedName>
        <fullName evidence="7">23S rRNA (Uracil(1939)-C(5))-methyltransferase RlmD</fullName>
        <ecNumber evidence="7">2.1.1.190</ecNumber>
    </submittedName>
</protein>
<name>A0A8J7W3Q4_9FIRM</name>
<dbReference type="Proteomes" id="UP000675664">
    <property type="component" value="Unassembled WGS sequence"/>
</dbReference>
<dbReference type="InterPro" id="IPR029063">
    <property type="entry name" value="SAM-dependent_MTases_sf"/>
</dbReference>
<dbReference type="Pfam" id="PF05958">
    <property type="entry name" value="tRNA_U5-meth_tr"/>
    <property type="match status" value="1"/>
</dbReference>
<dbReference type="PROSITE" id="PS51687">
    <property type="entry name" value="SAM_MT_RNA_M5U"/>
    <property type="match status" value="1"/>
</dbReference>
<dbReference type="Pfam" id="PF01938">
    <property type="entry name" value="TRAM"/>
    <property type="match status" value="1"/>
</dbReference>
<dbReference type="AlphaFoldDB" id="A0A8J7W3Q4"/>
<gene>
    <name evidence="7" type="primary">rlmD</name>
    <name evidence="7" type="ORF">KCX82_20870</name>
</gene>
<feature type="domain" description="TRAM" evidence="6">
    <location>
        <begin position="1"/>
        <end position="59"/>
    </location>
</feature>
<dbReference type="PANTHER" id="PTHR11061">
    <property type="entry name" value="RNA M5U METHYLTRANSFERASE"/>
    <property type="match status" value="1"/>
</dbReference>
<keyword evidence="3 4" id="KW-0949">S-adenosyl-L-methionine</keyword>
<dbReference type="SUPFAM" id="SSF50249">
    <property type="entry name" value="Nucleic acid-binding proteins"/>
    <property type="match status" value="1"/>
</dbReference>
<evidence type="ECO:0000313" key="8">
    <source>
        <dbReference type="Proteomes" id="UP000675664"/>
    </source>
</evidence>
<feature type="active site" description="Nucleophile" evidence="4">
    <location>
        <position position="431"/>
    </location>
</feature>
<evidence type="ECO:0000256" key="2">
    <source>
        <dbReference type="ARBA" id="ARBA00022679"/>
    </source>
</evidence>
<dbReference type="Gene3D" id="3.40.50.150">
    <property type="entry name" value="Vaccinia Virus protein VP39"/>
    <property type="match status" value="1"/>
</dbReference>
<dbReference type="RefSeq" id="WP_227020443.1">
    <property type="nucleotide sequence ID" value="NZ_JAGSND010000025.1"/>
</dbReference>
<dbReference type="NCBIfam" id="TIGR00479">
    <property type="entry name" value="rumA"/>
    <property type="match status" value="1"/>
</dbReference>
<dbReference type="PROSITE" id="PS50926">
    <property type="entry name" value="TRAM"/>
    <property type="match status" value="1"/>
</dbReference>
<evidence type="ECO:0000256" key="4">
    <source>
        <dbReference type="PROSITE-ProRule" id="PRU01024"/>
    </source>
</evidence>
<dbReference type="FunFam" id="3.40.50.150:FF:000009">
    <property type="entry name" value="23S rRNA (Uracil(1939)-C(5))-methyltransferase RlmD"/>
    <property type="match status" value="1"/>
</dbReference>
<evidence type="ECO:0000256" key="3">
    <source>
        <dbReference type="ARBA" id="ARBA00022691"/>
    </source>
</evidence>
<dbReference type="FunFam" id="2.40.50.1070:FF:000003">
    <property type="entry name" value="23S rRNA (Uracil-5-)-methyltransferase RumA"/>
    <property type="match status" value="1"/>
</dbReference>
<reference evidence="7" key="1">
    <citation type="submission" date="2021-04" db="EMBL/GenBank/DDBJ databases">
        <title>Sinoanaerobacter chloroacetimidivorans sp. nov., an obligate anaerobic bacterium isolated from anaerobic sludge.</title>
        <authorList>
            <person name="Bao Y."/>
        </authorList>
    </citation>
    <scope>NUCLEOTIDE SEQUENCE</scope>
    <source>
        <strain evidence="7">BAD-6</strain>
    </source>
</reference>
<dbReference type="Gene3D" id="2.40.50.140">
    <property type="entry name" value="Nucleic acid-binding proteins"/>
    <property type="match status" value="1"/>
</dbReference>
<dbReference type="InterPro" id="IPR030390">
    <property type="entry name" value="MeTrfase_TrmA_AS"/>
</dbReference>
<dbReference type="GO" id="GO:0070041">
    <property type="term" value="F:rRNA (uridine-C5-)-methyltransferase activity"/>
    <property type="evidence" value="ECO:0007669"/>
    <property type="project" value="TreeGrafter"/>
</dbReference>
<proteinExistence type="inferred from homology"/>
<evidence type="ECO:0000313" key="7">
    <source>
        <dbReference type="EMBL" id="MBR0600327.1"/>
    </source>
</evidence>